<dbReference type="PIRSF" id="PIRSF035805">
    <property type="entry name" value="TK_cell"/>
    <property type="match status" value="1"/>
</dbReference>
<keyword evidence="3 8" id="KW-0237">DNA synthesis</keyword>
<evidence type="ECO:0000256" key="5">
    <source>
        <dbReference type="ARBA" id="ARBA00022741"/>
    </source>
</evidence>
<accession>A0ABY8CFS4</accession>
<dbReference type="NCBIfam" id="NF003296">
    <property type="entry name" value="PRK04296.1-1"/>
    <property type="match status" value="1"/>
</dbReference>
<keyword evidence="7 8" id="KW-0067">ATP-binding</keyword>
<comment type="subcellular location">
    <subcellularLocation>
        <location evidence="8">Cytoplasm</location>
    </subcellularLocation>
</comment>
<evidence type="ECO:0000256" key="1">
    <source>
        <dbReference type="ARBA" id="ARBA00007587"/>
    </source>
</evidence>
<dbReference type="PROSITE" id="PS00603">
    <property type="entry name" value="TK_CELLULAR_TYPE"/>
    <property type="match status" value="1"/>
</dbReference>
<name>A0ABY8CFS4_9ARCH</name>
<feature type="binding site" evidence="8">
    <location>
        <position position="130"/>
    </location>
    <ligand>
        <name>Zn(2+)</name>
        <dbReference type="ChEBI" id="CHEBI:29105"/>
    </ligand>
</feature>
<evidence type="ECO:0000256" key="2">
    <source>
        <dbReference type="ARBA" id="ARBA00012118"/>
    </source>
</evidence>
<dbReference type="Gene3D" id="3.30.60.20">
    <property type="match status" value="1"/>
</dbReference>
<evidence type="ECO:0000313" key="9">
    <source>
        <dbReference type="EMBL" id="WEL20037.1"/>
    </source>
</evidence>
<keyword evidence="4 8" id="KW-0808">Transferase</keyword>
<dbReference type="InterPro" id="IPR001267">
    <property type="entry name" value="Thymidine_kinase"/>
</dbReference>
<gene>
    <name evidence="8 9" type="primary">tdk</name>
    <name evidence="9" type="ORF">SVXNc_1045</name>
</gene>
<comment type="similarity">
    <text evidence="1 8">Belongs to the thymidine kinase family.</text>
</comment>
<dbReference type="Proteomes" id="UP001218034">
    <property type="component" value="Chromosome"/>
</dbReference>
<keyword evidence="10" id="KW-1185">Reference proteome</keyword>
<dbReference type="EMBL" id="CP104395">
    <property type="protein sequence ID" value="WEL20037.1"/>
    <property type="molecule type" value="Genomic_DNA"/>
</dbReference>
<dbReference type="SUPFAM" id="SSF52540">
    <property type="entry name" value="P-loop containing nucleoside triphosphate hydrolases"/>
    <property type="match status" value="1"/>
</dbReference>
<comment type="catalytic activity">
    <reaction evidence="8">
        <text>thymidine + ATP = dTMP + ADP + H(+)</text>
        <dbReference type="Rhea" id="RHEA:19129"/>
        <dbReference type="ChEBI" id="CHEBI:15378"/>
        <dbReference type="ChEBI" id="CHEBI:17748"/>
        <dbReference type="ChEBI" id="CHEBI:30616"/>
        <dbReference type="ChEBI" id="CHEBI:63528"/>
        <dbReference type="ChEBI" id="CHEBI:456216"/>
        <dbReference type="EC" id="2.7.1.21"/>
    </reaction>
</comment>
<keyword evidence="8" id="KW-0963">Cytoplasm</keyword>
<feature type="binding site" evidence="8">
    <location>
        <position position="133"/>
    </location>
    <ligand>
        <name>Zn(2+)</name>
        <dbReference type="ChEBI" id="CHEBI:29105"/>
    </ligand>
</feature>
<dbReference type="HAMAP" id="MF_00124">
    <property type="entry name" value="Thymidine_kinase"/>
    <property type="match status" value="1"/>
</dbReference>
<proteinExistence type="inferred from homology"/>
<comment type="caution">
    <text evidence="8">Lacks conserved residue(s) required for the propagation of feature annotation.</text>
</comment>
<keyword evidence="6 8" id="KW-0418">Kinase</keyword>
<keyword evidence="8" id="KW-0479">Metal-binding</keyword>
<organism evidence="9 10">
    <name type="scientific">Candidatus Nanohalococcus occultus</name>
    <dbReference type="NCBI Taxonomy" id="2978047"/>
    <lineage>
        <taxon>Archaea</taxon>
        <taxon>Candidatus Nanohalarchaeota</taxon>
        <taxon>Candidatus Nanohalarchaeota incertae sedis</taxon>
        <taxon>Candidatus Nanohalococcus</taxon>
    </lineage>
</organism>
<dbReference type="Pfam" id="PF00265">
    <property type="entry name" value="TK"/>
    <property type="match status" value="1"/>
</dbReference>
<evidence type="ECO:0000256" key="7">
    <source>
        <dbReference type="ARBA" id="ARBA00022840"/>
    </source>
</evidence>
<keyword evidence="8" id="KW-0862">Zinc</keyword>
<feature type="binding site" evidence="8">
    <location>
        <begin position="73"/>
        <end position="76"/>
    </location>
    <ligand>
        <name>ATP</name>
        <dbReference type="ChEBI" id="CHEBI:30616"/>
    </ligand>
</feature>
<dbReference type="PANTHER" id="PTHR11441">
    <property type="entry name" value="THYMIDINE KINASE"/>
    <property type="match status" value="1"/>
</dbReference>
<evidence type="ECO:0000313" key="10">
    <source>
        <dbReference type="Proteomes" id="UP001218034"/>
    </source>
</evidence>
<dbReference type="EC" id="2.7.1.21" evidence="2 8"/>
<reference evidence="9 10" key="1">
    <citation type="submission" date="2022-09" db="EMBL/GenBank/DDBJ databases">
        <title>Xylan utilization by haloarchaea-nanohaloarchaea associations.</title>
        <authorList>
            <person name="Yakimov M."/>
        </authorList>
    </citation>
    <scope>NUCLEOTIDE SEQUENCE [LARGE SCALE GENOMIC DNA]</scope>
    <source>
        <strain evidence="9 10">SVXNc</strain>
    </source>
</reference>
<keyword evidence="5 8" id="KW-0547">Nucleotide-binding</keyword>
<protein>
    <recommendedName>
        <fullName evidence="2 8">Thymidine kinase</fullName>
        <ecNumber evidence="2 8">2.7.1.21</ecNumber>
    </recommendedName>
</protein>
<feature type="active site" description="Proton acceptor" evidence="8">
    <location>
        <position position="74"/>
    </location>
</feature>
<dbReference type="PANTHER" id="PTHR11441:SF0">
    <property type="entry name" value="THYMIDINE KINASE, CYTOSOLIC"/>
    <property type="match status" value="1"/>
</dbReference>
<dbReference type="GO" id="GO:0004797">
    <property type="term" value="F:thymidine kinase activity"/>
    <property type="evidence" value="ECO:0007669"/>
    <property type="project" value="UniProtKB-EC"/>
</dbReference>
<feature type="binding site" evidence="8">
    <location>
        <position position="171"/>
    </location>
    <ligand>
        <name>Zn(2+)</name>
        <dbReference type="ChEBI" id="CHEBI:29105"/>
    </ligand>
</feature>
<feature type="binding site" evidence="8">
    <location>
        <position position="168"/>
    </location>
    <ligand>
        <name>Zn(2+)</name>
        <dbReference type="ChEBI" id="CHEBI:29105"/>
    </ligand>
</feature>
<evidence type="ECO:0000256" key="3">
    <source>
        <dbReference type="ARBA" id="ARBA00022634"/>
    </source>
</evidence>
<comment type="subunit">
    <text evidence="8">Homotetramer.</text>
</comment>
<evidence type="ECO:0000256" key="6">
    <source>
        <dbReference type="ARBA" id="ARBA00022777"/>
    </source>
</evidence>
<dbReference type="Gene3D" id="3.40.50.300">
    <property type="entry name" value="P-loop containing nucleotide triphosphate hydrolases"/>
    <property type="match status" value="1"/>
</dbReference>
<evidence type="ECO:0000256" key="4">
    <source>
        <dbReference type="ARBA" id="ARBA00022679"/>
    </source>
</evidence>
<dbReference type="InterPro" id="IPR027417">
    <property type="entry name" value="P-loop_NTPase"/>
</dbReference>
<dbReference type="SUPFAM" id="SSF57716">
    <property type="entry name" value="Glucocorticoid receptor-like (DNA-binding domain)"/>
    <property type="match status" value="1"/>
</dbReference>
<evidence type="ECO:0000256" key="8">
    <source>
        <dbReference type="HAMAP-Rule" id="MF_00124"/>
    </source>
</evidence>
<sequence>MFSGKTRELISRAERAEIAGNSIKAFKPSIDDRYEEEKISSHVGRSLEAEVLEPEEDLAENFEDLKEDVVIIDEANFFPDELVEVCQNLAEGGKRVILAGTDQTFRGEPFPPLPKLCAIAEEVEKLNAVCVKCGGVATRNQRLVDGEPAEKDSPTILVGAEESYEARCRHCHELR</sequence>
<dbReference type="InterPro" id="IPR020633">
    <property type="entry name" value="Thymidine_kinase_CS"/>
</dbReference>